<protein>
    <submittedName>
        <fullName evidence="10">Signal peptidase II</fullName>
    </submittedName>
</protein>
<keyword evidence="8" id="KW-0472">Membrane</keyword>
<name>A0A9D1HGN6_9FIRM</name>
<evidence type="ECO:0000256" key="2">
    <source>
        <dbReference type="ARBA" id="ARBA00022475"/>
    </source>
</evidence>
<evidence type="ECO:0000256" key="1">
    <source>
        <dbReference type="ARBA" id="ARBA00006139"/>
    </source>
</evidence>
<comment type="caution">
    <text evidence="10">The sequence shown here is derived from an EMBL/GenBank/DDBJ whole genome shotgun (WGS) entry which is preliminary data.</text>
</comment>
<comment type="similarity">
    <text evidence="1 9">Belongs to the peptidase A8 family.</text>
</comment>
<keyword evidence="6" id="KW-0378">Hydrolase</keyword>
<evidence type="ECO:0000256" key="5">
    <source>
        <dbReference type="ARBA" id="ARBA00022750"/>
    </source>
</evidence>
<dbReference type="PANTHER" id="PTHR33695:SF1">
    <property type="entry name" value="LIPOPROTEIN SIGNAL PEPTIDASE"/>
    <property type="match status" value="1"/>
</dbReference>
<sequence length="147" mass="16235">MLEYVLAAGIFSQDVVTKQIVREKIKEREERPFLKGKVVLTKVFNDGAMLGLLRKHPDLLKSMTLLALGVLIGALAGEKPKECKSLRRIGLALMLGGAASNAYERLLYGKVTDYIRFDAGPEKFRKLVFNTGDFAVFIGSMLTASAR</sequence>
<dbReference type="GO" id="GO:0016020">
    <property type="term" value="C:membrane"/>
    <property type="evidence" value="ECO:0007669"/>
    <property type="project" value="InterPro"/>
</dbReference>
<accession>A0A9D1HGN6</accession>
<dbReference type="Proteomes" id="UP000824164">
    <property type="component" value="Unassembled WGS sequence"/>
</dbReference>
<keyword evidence="4" id="KW-0812">Transmembrane</keyword>
<reference evidence="10" key="1">
    <citation type="submission" date="2020-10" db="EMBL/GenBank/DDBJ databases">
        <authorList>
            <person name="Gilroy R."/>
        </authorList>
    </citation>
    <scope>NUCLEOTIDE SEQUENCE</scope>
    <source>
        <strain evidence="10">CHK187-14744</strain>
    </source>
</reference>
<evidence type="ECO:0000313" key="11">
    <source>
        <dbReference type="Proteomes" id="UP000824164"/>
    </source>
</evidence>
<evidence type="ECO:0000256" key="3">
    <source>
        <dbReference type="ARBA" id="ARBA00022670"/>
    </source>
</evidence>
<gene>
    <name evidence="10" type="ORF">IAB63_07095</name>
</gene>
<organism evidence="10 11">
    <name type="scientific">Candidatus Onthocola gallistercoris</name>
    <dbReference type="NCBI Taxonomy" id="2840876"/>
    <lineage>
        <taxon>Bacteria</taxon>
        <taxon>Bacillati</taxon>
        <taxon>Bacillota</taxon>
        <taxon>Bacilli</taxon>
        <taxon>Candidatus Onthocola</taxon>
    </lineage>
</organism>
<dbReference type="GO" id="GO:0004190">
    <property type="term" value="F:aspartic-type endopeptidase activity"/>
    <property type="evidence" value="ECO:0007669"/>
    <property type="project" value="UniProtKB-KW"/>
</dbReference>
<keyword evidence="2" id="KW-1003">Cell membrane</keyword>
<evidence type="ECO:0000313" key="10">
    <source>
        <dbReference type="EMBL" id="HIU03001.1"/>
    </source>
</evidence>
<keyword evidence="7" id="KW-1133">Transmembrane helix</keyword>
<evidence type="ECO:0000256" key="4">
    <source>
        <dbReference type="ARBA" id="ARBA00022692"/>
    </source>
</evidence>
<evidence type="ECO:0000256" key="6">
    <source>
        <dbReference type="ARBA" id="ARBA00022801"/>
    </source>
</evidence>
<reference evidence="10" key="2">
    <citation type="journal article" date="2021" name="PeerJ">
        <title>Extensive microbial diversity within the chicken gut microbiome revealed by metagenomics and culture.</title>
        <authorList>
            <person name="Gilroy R."/>
            <person name="Ravi A."/>
            <person name="Getino M."/>
            <person name="Pursley I."/>
            <person name="Horton D.L."/>
            <person name="Alikhan N.F."/>
            <person name="Baker D."/>
            <person name="Gharbi K."/>
            <person name="Hall N."/>
            <person name="Watson M."/>
            <person name="Adriaenssens E.M."/>
            <person name="Foster-Nyarko E."/>
            <person name="Jarju S."/>
            <person name="Secka A."/>
            <person name="Antonio M."/>
            <person name="Oren A."/>
            <person name="Chaudhuri R.R."/>
            <person name="La Ragione R."/>
            <person name="Hildebrand F."/>
            <person name="Pallen M.J."/>
        </authorList>
    </citation>
    <scope>NUCLEOTIDE SEQUENCE</scope>
    <source>
        <strain evidence="10">CHK187-14744</strain>
    </source>
</reference>
<dbReference type="PRINTS" id="PR00781">
    <property type="entry name" value="LIPOSIGPTASE"/>
</dbReference>
<dbReference type="GO" id="GO:0006508">
    <property type="term" value="P:proteolysis"/>
    <property type="evidence" value="ECO:0007669"/>
    <property type="project" value="UniProtKB-KW"/>
</dbReference>
<dbReference type="PANTHER" id="PTHR33695">
    <property type="entry name" value="LIPOPROTEIN SIGNAL PEPTIDASE"/>
    <property type="match status" value="1"/>
</dbReference>
<evidence type="ECO:0000256" key="7">
    <source>
        <dbReference type="ARBA" id="ARBA00022989"/>
    </source>
</evidence>
<keyword evidence="3" id="KW-0645">Protease</keyword>
<dbReference type="EMBL" id="DVLT01000045">
    <property type="protein sequence ID" value="HIU03001.1"/>
    <property type="molecule type" value="Genomic_DNA"/>
</dbReference>
<evidence type="ECO:0000256" key="8">
    <source>
        <dbReference type="ARBA" id="ARBA00023136"/>
    </source>
</evidence>
<dbReference type="InterPro" id="IPR001872">
    <property type="entry name" value="Peptidase_A8"/>
</dbReference>
<dbReference type="AlphaFoldDB" id="A0A9D1HGN6"/>
<evidence type="ECO:0000256" key="9">
    <source>
        <dbReference type="RuleBase" id="RU004181"/>
    </source>
</evidence>
<keyword evidence="5" id="KW-0064">Aspartyl protease</keyword>
<proteinExistence type="inferred from homology"/>
<dbReference type="Pfam" id="PF01252">
    <property type="entry name" value="Peptidase_A8"/>
    <property type="match status" value="1"/>
</dbReference>